<evidence type="ECO:0000256" key="3">
    <source>
        <dbReference type="ARBA" id="ARBA00022840"/>
    </source>
</evidence>
<evidence type="ECO:0000256" key="1">
    <source>
        <dbReference type="ARBA" id="ARBA00006474"/>
    </source>
</evidence>
<feature type="region of interest" description="Disordered" evidence="6">
    <location>
        <begin position="192"/>
        <end position="241"/>
    </location>
</feature>
<evidence type="ECO:0000259" key="8">
    <source>
        <dbReference type="PROSITE" id="PS50901"/>
    </source>
</evidence>
<evidence type="ECO:0000313" key="10">
    <source>
        <dbReference type="Proteomes" id="UP000824081"/>
    </source>
</evidence>
<feature type="compositionally biased region" description="Basic and acidic residues" evidence="6">
    <location>
        <begin position="626"/>
        <end position="638"/>
    </location>
</feature>
<keyword evidence="7" id="KW-1133">Transmembrane helix</keyword>
<dbReference type="Gene3D" id="3.30.980.40">
    <property type="match status" value="1"/>
</dbReference>
<feature type="compositionally biased region" description="Polar residues" evidence="6">
    <location>
        <begin position="556"/>
        <end position="566"/>
    </location>
</feature>
<dbReference type="InterPro" id="IPR018541">
    <property type="entry name" value="Ftsk_gamma"/>
</dbReference>
<keyword evidence="7" id="KW-0812">Transmembrane</keyword>
<sequence>MKENNEKEKTEKDKKKESGIVTRESVSAVCALFSALAFLILCTRSLIFGTIGIAVNSFLLGLFGYLAYPLLLCAVYVSATSFLGKRFIRNRKAAGAIAVAVICAMLILHTAVTYSWDLGGYLSRCFRAPEEGAHGIDSSTPAGWVGGVIVYPLAQFTTRIGALVILSALFLLFAYFSVYFWAGKALPHRTKEKKPFGQAPERRSAQAPSGAVAQERYAAAPPESAGRRDGEYDSRYAGAYDGRRGMPAENAGVYGNAYDSGYGVRAQNASSVPGGRGYAQTAEYGEYDGSYAARPEVRQRPGVSLPDGTPRDSARYGQAPQGYQPSQGASGDSFRSPQPADAASAADRADRTAFSPFGTMNGSARAEERPAGNTGYGEYQKSREFLFGGTPAENYRKNLIFDTNANVNKRPPVDPNQPAFHEGGFSGSYSAAYADSVNGGEEPARPAKILTDNTEGKDLYTPYTLRDSDSEPGFGGSRKTPDFGRDEGSVPSDSPFRTQPVAPAEPAQPFFVRPENRADDRSVGRDDFGIPRADVSSAPPVSPVSPFTPAADSAGSPFSASPSVPDSGSREDGNFRVRDGEDRPGATDGADRSERSDRTESARPSFMDIFSTSNPNIYGLQEDDDRPSYREDRSERGENPGFRFDSGRSETDGGLMTDRGEDPTVGGEGRGDRFPDSSEAFGVSGRIDRDGDRTDRTDRRDIFDEPEDPYSLRSDFSGTDRDRTLRDPLADDAETEGRRGLGRPDRAFGRDESRLPEEEKPAEEERKAPRPKPVPAPKPRVHKPYQSAPLDYFDCRDVEPDSSAEEVENTKQTILETLEAFKVTDSTIASVTYGPTVTRYNVVIPRNISARKVVALDQEIAMNLYASRGVNIYPNFEDGAVSIEVPNKTRQFVQLGCMLTGDGFTKSKPTALVFAMGKDVGNRKVYGDICKMTHLLVAGASGSGKSVFLRSLIISLIVKYSPQELRLILIDPKKTEFVIYDQLPHLMINEIITDIGKVIQSLNWAIGEMNRRYELFEQMSRSGTYVVNIDEYNAALPAGEEKLAKIVIIVDELADLMLAAKKEVEDRIQNLTQKSRAAGIHLIIATQRPSADVITGVIKGNLPTRIAFSVASDVDSRVILDASGAQKLLGMGDLLYLMAGMNTPTRVQGASISSEDAQKVVNYIKANNEADFDESVSDFINNTRSSGGDSEEDGDDSVEEVYIDALRYIIQSGSASISMIQRKCSVGYNKAGKIIEWMEDMGYISAFDGAKARKVLITKEEFEIK</sequence>
<dbReference type="Pfam" id="PF01580">
    <property type="entry name" value="FtsK_SpoIIIE"/>
    <property type="match status" value="1"/>
</dbReference>
<feature type="region of interest" description="Disordered" evidence="6">
    <location>
        <begin position="434"/>
        <end position="793"/>
    </location>
</feature>
<dbReference type="InterPro" id="IPR036390">
    <property type="entry name" value="WH_DNA-bd_sf"/>
</dbReference>
<feature type="compositionally biased region" description="Basic and acidic residues" evidence="6">
    <location>
        <begin position="568"/>
        <end position="601"/>
    </location>
</feature>
<dbReference type="SMART" id="SM00843">
    <property type="entry name" value="Ftsk_gamma"/>
    <property type="match status" value="1"/>
</dbReference>
<dbReference type="SUPFAM" id="SSF52540">
    <property type="entry name" value="P-loop containing nucleoside triphosphate hydrolases"/>
    <property type="match status" value="1"/>
</dbReference>
<comment type="caution">
    <text evidence="9">The sequence shown here is derived from an EMBL/GenBank/DDBJ whole genome shotgun (WGS) entry which is preliminary data.</text>
</comment>
<dbReference type="Proteomes" id="UP000824081">
    <property type="component" value="Unassembled WGS sequence"/>
</dbReference>
<dbReference type="InterPro" id="IPR036388">
    <property type="entry name" value="WH-like_DNA-bd_sf"/>
</dbReference>
<dbReference type="PANTHER" id="PTHR22683:SF41">
    <property type="entry name" value="DNA TRANSLOCASE FTSK"/>
    <property type="match status" value="1"/>
</dbReference>
<dbReference type="SMART" id="SM00382">
    <property type="entry name" value="AAA"/>
    <property type="match status" value="1"/>
</dbReference>
<feature type="compositionally biased region" description="Basic and acidic residues" evidence="6">
    <location>
        <begin position="479"/>
        <end position="488"/>
    </location>
</feature>
<dbReference type="InterPro" id="IPR041027">
    <property type="entry name" value="FtsK_alpha"/>
</dbReference>
<dbReference type="SUPFAM" id="SSF46785">
    <property type="entry name" value="Winged helix' DNA-binding domain"/>
    <property type="match status" value="1"/>
</dbReference>
<dbReference type="Gene3D" id="1.10.10.10">
    <property type="entry name" value="Winged helix-like DNA-binding domain superfamily/Winged helix DNA-binding domain"/>
    <property type="match status" value="1"/>
</dbReference>
<feature type="transmembrane region" description="Helical" evidence="7">
    <location>
        <begin position="21"/>
        <end position="41"/>
    </location>
</feature>
<dbReference type="InterPro" id="IPR002543">
    <property type="entry name" value="FtsK_dom"/>
</dbReference>
<dbReference type="AlphaFoldDB" id="A0A9D1SH05"/>
<evidence type="ECO:0000256" key="4">
    <source>
        <dbReference type="ARBA" id="ARBA00023125"/>
    </source>
</evidence>
<evidence type="ECO:0000256" key="7">
    <source>
        <dbReference type="SAM" id="Phobius"/>
    </source>
</evidence>
<feature type="compositionally biased region" description="Basic and acidic residues" evidence="6">
    <location>
        <begin position="718"/>
        <end position="768"/>
    </location>
</feature>
<dbReference type="InterPro" id="IPR003593">
    <property type="entry name" value="AAA+_ATPase"/>
</dbReference>
<feature type="compositionally biased region" description="Polar residues" evidence="6">
    <location>
        <begin position="321"/>
        <end position="336"/>
    </location>
</feature>
<feature type="compositionally biased region" description="Basic and acidic residues" evidence="6">
    <location>
        <begin position="225"/>
        <end position="234"/>
    </location>
</feature>
<feature type="non-terminal residue" evidence="9">
    <location>
        <position position="1265"/>
    </location>
</feature>
<dbReference type="CDD" id="cd01127">
    <property type="entry name" value="TrwB_TraG_TraD_VirD4"/>
    <property type="match status" value="1"/>
</dbReference>
<keyword evidence="2 5" id="KW-0547">Nucleotide-binding</keyword>
<organism evidence="9 10">
    <name type="scientific">Candidatus Scatosoma pullistercoris</name>
    <dbReference type="NCBI Taxonomy" id="2840934"/>
    <lineage>
        <taxon>Bacteria</taxon>
        <taxon>Bacillati</taxon>
        <taxon>Bacillota</taxon>
        <taxon>Clostridia</taxon>
        <taxon>Candidatus Scatosoma</taxon>
    </lineage>
</organism>
<evidence type="ECO:0000256" key="5">
    <source>
        <dbReference type="PROSITE-ProRule" id="PRU00289"/>
    </source>
</evidence>
<dbReference type="PANTHER" id="PTHR22683">
    <property type="entry name" value="SPORULATION PROTEIN RELATED"/>
    <property type="match status" value="1"/>
</dbReference>
<reference evidence="9" key="2">
    <citation type="journal article" date="2021" name="PeerJ">
        <title>Extensive microbial diversity within the chicken gut microbiome revealed by metagenomics and culture.</title>
        <authorList>
            <person name="Gilroy R."/>
            <person name="Ravi A."/>
            <person name="Getino M."/>
            <person name="Pursley I."/>
            <person name="Horton D.L."/>
            <person name="Alikhan N.F."/>
            <person name="Baker D."/>
            <person name="Gharbi K."/>
            <person name="Hall N."/>
            <person name="Watson M."/>
            <person name="Adriaenssens E.M."/>
            <person name="Foster-Nyarko E."/>
            <person name="Jarju S."/>
            <person name="Secka A."/>
            <person name="Antonio M."/>
            <person name="Oren A."/>
            <person name="Chaudhuri R.R."/>
            <person name="La Ragione R."/>
            <person name="Hildebrand F."/>
            <person name="Pallen M.J."/>
        </authorList>
    </citation>
    <scope>NUCLEOTIDE SEQUENCE</scope>
    <source>
        <strain evidence="9">11687</strain>
    </source>
</reference>
<feature type="domain" description="FtsK" evidence="8">
    <location>
        <begin position="922"/>
        <end position="1117"/>
    </location>
</feature>
<dbReference type="InterPro" id="IPR050206">
    <property type="entry name" value="FtsK/SpoIIIE/SftA"/>
</dbReference>
<feature type="compositionally biased region" description="Basic and acidic residues" evidence="6">
    <location>
        <begin position="514"/>
        <end position="529"/>
    </location>
</feature>
<dbReference type="GO" id="GO:0003677">
    <property type="term" value="F:DNA binding"/>
    <property type="evidence" value="ECO:0007669"/>
    <property type="project" value="UniProtKB-KW"/>
</dbReference>
<feature type="transmembrane region" description="Helical" evidence="7">
    <location>
        <begin position="47"/>
        <end position="72"/>
    </location>
</feature>
<dbReference type="InterPro" id="IPR027417">
    <property type="entry name" value="P-loop_NTPase"/>
</dbReference>
<evidence type="ECO:0000256" key="2">
    <source>
        <dbReference type="ARBA" id="ARBA00022741"/>
    </source>
</evidence>
<gene>
    <name evidence="9" type="ORF">IAC57_04275</name>
</gene>
<keyword evidence="4" id="KW-0238">DNA-binding</keyword>
<dbReference type="GO" id="GO:0005524">
    <property type="term" value="F:ATP binding"/>
    <property type="evidence" value="ECO:0007669"/>
    <property type="project" value="UniProtKB-UniRule"/>
</dbReference>
<proteinExistence type="inferred from homology"/>
<accession>A0A9D1SH05</accession>
<reference evidence="9" key="1">
    <citation type="submission" date="2020-10" db="EMBL/GenBank/DDBJ databases">
        <authorList>
            <person name="Gilroy R."/>
        </authorList>
    </citation>
    <scope>NUCLEOTIDE SEQUENCE</scope>
    <source>
        <strain evidence="9">11687</strain>
    </source>
</reference>
<feature type="compositionally biased region" description="Low complexity" evidence="6">
    <location>
        <begin position="531"/>
        <end position="551"/>
    </location>
</feature>
<feature type="transmembrane region" description="Helical" evidence="7">
    <location>
        <begin position="93"/>
        <end position="114"/>
    </location>
</feature>
<keyword evidence="7" id="KW-0472">Membrane</keyword>
<feature type="transmembrane region" description="Helical" evidence="7">
    <location>
        <begin position="160"/>
        <end position="182"/>
    </location>
</feature>
<feature type="compositionally biased region" description="Basic and acidic residues" evidence="6">
    <location>
        <begin position="686"/>
        <end position="703"/>
    </location>
</feature>
<feature type="region of interest" description="Disordered" evidence="6">
    <location>
        <begin position="291"/>
        <end position="377"/>
    </location>
</feature>
<evidence type="ECO:0000256" key="6">
    <source>
        <dbReference type="SAM" id="MobiDB-lite"/>
    </source>
</evidence>
<feature type="binding site" evidence="5">
    <location>
        <begin position="939"/>
        <end position="946"/>
    </location>
    <ligand>
        <name>ATP</name>
        <dbReference type="ChEBI" id="CHEBI:30616"/>
    </ligand>
</feature>
<evidence type="ECO:0000313" key="9">
    <source>
        <dbReference type="EMBL" id="HIU59303.1"/>
    </source>
</evidence>
<dbReference type="Pfam" id="PF09397">
    <property type="entry name" value="FtsK_gamma"/>
    <property type="match status" value="1"/>
</dbReference>
<dbReference type="Gene3D" id="3.40.50.300">
    <property type="entry name" value="P-loop containing nucleotide triphosphate hydrolases"/>
    <property type="match status" value="1"/>
</dbReference>
<dbReference type="GO" id="GO:0016020">
    <property type="term" value="C:membrane"/>
    <property type="evidence" value="ECO:0007669"/>
    <property type="project" value="UniProtKB-SubCell"/>
</dbReference>
<name>A0A9D1SH05_9FIRM</name>
<dbReference type="EMBL" id="DVMZ01000110">
    <property type="protein sequence ID" value="HIU59303.1"/>
    <property type="molecule type" value="Genomic_DNA"/>
</dbReference>
<keyword evidence="3 5" id="KW-0067">ATP-binding</keyword>
<dbReference type="Pfam" id="PF17854">
    <property type="entry name" value="FtsK_alpha"/>
    <property type="match status" value="1"/>
</dbReference>
<dbReference type="PROSITE" id="PS50901">
    <property type="entry name" value="FTSK"/>
    <property type="match status" value="1"/>
</dbReference>
<comment type="similarity">
    <text evidence="1">Belongs to the FtsK/SpoIIIE/SftA family.</text>
</comment>
<protein>
    <recommendedName>
        <fullName evidence="8">FtsK domain-containing protein</fullName>
    </recommendedName>
</protein>